<dbReference type="AlphaFoldDB" id="A0AAW3FJY1"/>
<dbReference type="EC" id="3.2.1.22" evidence="3"/>
<dbReference type="Gene3D" id="2.70.98.60">
    <property type="entry name" value="alpha-galactosidase from lactobacil brevis"/>
    <property type="match status" value="1"/>
</dbReference>
<accession>A0AAW3FJY1</accession>
<sequence>MAVTLQQTLIDIDEEQLVFHLHNDQISYILGVETGNVLAHLYFGPRVRGYHGERQYPRIDRGFSGNLPNTTDRSYSKDDLPQEYGGNNTGDYRQPAAIIRAANGARTVDFRYQDCRMEAGKPELKG</sequence>
<feature type="region of interest" description="Disordered" evidence="1">
    <location>
        <begin position="58"/>
        <end position="92"/>
    </location>
</feature>
<feature type="domain" description="Glycosyl hydrolase family 36 N-terminal" evidence="2">
    <location>
        <begin position="37"/>
        <end position="126"/>
    </location>
</feature>
<keyword evidence="3" id="KW-0378">Hydrolase</keyword>
<dbReference type="InterPro" id="IPR031704">
    <property type="entry name" value="Glyco_hydro_36_N"/>
</dbReference>
<evidence type="ECO:0000313" key="3">
    <source>
        <dbReference type="EMBL" id="KGH41378.1"/>
    </source>
</evidence>
<feature type="non-terminal residue" evidence="3">
    <location>
        <position position="126"/>
    </location>
</feature>
<dbReference type="GO" id="GO:0004557">
    <property type="term" value="F:alpha-galactosidase activity"/>
    <property type="evidence" value="ECO:0007669"/>
    <property type="project" value="UniProtKB-EC"/>
</dbReference>
<dbReference type="RefSeq" id="WP_047674301.1">
    <property type="nucleotide sequence ID" value="NZ_CM002918.1"/>
</dbReference>
<proteinExistence type="predicted"/>
<dbReference type="InterPro" id="IPR038417">
    <property type="entry name" value="Alpga-gal_N_sf"/>
</dbReference>
<evidence type="ECO:0000256" key="1">
    <source>
        <dbReference type="SAM" id="MobiDB-lite"/>
    </source>
</evidence>
<dbReference type="EMBL" id="AXZV01000019">
    <property type="protein sequence ID" value="KGH41378.1"/>
    <property type="molecule type" value="Genomic_DNA"/>
</dbReference>
<dbReference type="Proteomes" id="UP000029801">
    <property type="component" value="Chromosome"/>
</dbReference>
<comment type="caution">
    <text evidence="3">The sequence shown here is derived from an EMBL/GenBank/DDBJ whole genome shotgun (WGS) entry which is preliminary data.</text>
</comment>
<name>A0AAW3FJY1_LACPN</name>
<keyword evidence="3" id="KW-0326">Glycosidase</keyword>
<reference evidence="3 4" key="1">
    <citation type="journal article" date="2014" name="Genome Announc.">
        <title>Draft Genome Sequence of Lactobacillus plantarum CMPG5300, a Human Vaginal Isolate.</title>
        <authorList>
            <person name="Malik S."/>
            <person name="Siezen R.J."/>
            <person name="Renckens B."/>
            <person name="Vaneechoutte M."/>
            <person name="Vanderleyden J."/>
            <person name="Lebeer S."/>
        </authorList>
    </citation>
    <scope>NUCLEOTIDE SEQUENCE [LARGE SCALE GENOMIC DNA]</scope>
    <source>
        <strain evidence="3 4">CMPG5300</strain>
    </source>
</reference>
<protein>
    <submittedName>
        <fullName evidence="3">Alpha-galactosidase</fullName>
        <ecNumber evidence="3">3.2.1.22</ecNumber>
    </submittedName>
</protein>
<evidence type="ECO:0000259" key="2">
    <source>
        <dbReference type="Pfam" id="PF16875"/>
    </source>
</evidence>
<organism evidence="3 4">
    <name type="scientific">Lactiplantibacillus plantarum CMPG5300</name>
    <dbReference type="NCBI Taxonomy" id="1304889"/>
    <lineage>
        <taxon>Bacteria</taxon>
        <taxon>Bacillati</taxon>
        <taxon>Bacillota</taxon>
        <taxon>Bacilli</taxon>
        <taxon>Lactobacillales</taxon>
        <taxon>Lactobacillaceae</taxon>
        <taxon>Lactiplantibacillus</taxon>
    </lineage>
</organism>
<evidence type="ECO:0000313" key="4">
    <source>
        <dbReference type="Proteomes" id="UP000029801"/>
    </source>
</evidence>
<dbReference type="Pfam" id="PF16875">
    <property type="entry name" value="Glyco_hydro_36N"/>
    <property type="match status" value="1"/>
</dbReference>
<gene>
    <name evidence="3" type="primary">melA</name>
    <name evidence="3" type="ORF">CMPG5300_2795</name>
</gene>